<sequence length="211" mass="23237">MLDTCVPDDPLIQHYLTTGDLVPHTTDEIADLPTWQRTVSYALVRDTVGAQSCVSIPLMAPAGSHRGVTVTLSERSLPERHCGYMGGLQRLLIALDRHLQHLEHWHKQFLTEASDEDAGHVDTVVQLGLTPREVTIIALLADSLTAAAMARRLGISPRTVHKHLQHVYRKLGTTDRLETVLRARALGLLSPRGTDATRPAPPLLDLRTPPL</sequence>
<dbReference type="PANTHER" id="PTHR44688">
    <property type="entry name" value="DNA-BINDING TRANSCRIPTIONAL ACTIVATOR DEVR_DOSR"/>
    <property type="match status" value="1"/>
</dbReference>
<reference evidence="7" key="1">
    <citation type="journal article" date="2021" name="Curr. Microbiol.">
        <title>Complete genome of nocamycin-producing strain Saccharothrix syringae NRRL B-16468 reveals the biosynthetic potential for secondary metabolites.</title>
        <authorList>
            <person name="Mo X."/>
            <person name="Yang S."/>
        </authorList>
    </citation>
    <scope>NUCLEOTIDE SEQUENCE [LARGE SCALE GENOMIC DNA]</scope>
    <source>
        <strain evidence="7">ATCC 51364 / DSM 43886 / JCM 6844 / KCTC 9398 / NBRC 14523 / NRRL B-16468 / INA 2240</strain>
    </source>
</reference>
<evidence type="ECO:0000256" key="2">
    <source>
        <dbReference type="ARBA" id="ARBA00023125"/>
    </source>
</evidence>
<proteinExistence type="predicted"/>
<dbReference type="InterPro" id="IPR016032">
    <property type="entry name" value="Sig_transdc_resp-reg_C-effctor"/>
</dbReference>
<evidence type="ECO:0000256" key="1">
    <source>
        <dbReference type="ARBA" id="ARBA00023015"/>
    </source>
</evidence>
<evidence type="ECO:0000259" key="5">
    <source>
        <dbReference type="PROSITE" id="PS50043"/>
    </source>
</evidence>
<evidence type="ECO:0000313" key="6">
    <source>
        <dbReference type="EMBL" id="QFZ24517.1"/>
    </source>
</evidence>
<keyword evidence="3" id="KW-0804">Transcription</keyword>
<dbReference type="EMBL" id="CP034550">
    <property type="protein sequence ID" value="QFZ24517.1"/>
    <property type="molecule type" value="Genomic_DNA"/>
</dbReference>
<dbReference type="SUPFAM" id="SSF46894">
    <property type="entry name" value="C-terminal effector domain of the bipartite response regulators"/>
    <property type="match status" value="1"/>
</dbReference>
<dbReference type="KEGG" id="ssyi:EKG83_26905"/>
<dbReference type="Pfam" id="PF00196">
    <property type="entry name" value="GerE"/>
    <property type="match status" value="1"/>
</dbReference>
<dbReference type="OrthoDB" id="3178272at2"/>
<organism evidence="6 7">
    <name type="scientific">Saccharothrix syringae</name>
    <name type="common">Nocardiopsis syringae</name>
    <dbReference type="NCBI Taxonomy" id="103733"/>
    <lineage>
        <taxon>Bacteria</taxon>
        <taxon>Bacillati</taxon>
        <taxon>Actinomycetota</taxon>
        <taxon>Actinomycetes</taxon>
        <taxon>Pseudonocardiales</taxon>
        <taxon>Pseudonocardiaceae</taxon>
        <taxon>Saccharothrix</taxon>
    </lineage>
</organism>
<evidence type="ECO:0000256" key="4">
    <source>
        <dbReference type="SAM" id="MobiDB-lite"/>
    </source>
</evidence>
<keyword evidence="7" id="KW-1185">Reference proteome</keyword>
<protein>
    <submittedName>
        <fullName evidence="6">LuxR family transcriptional regulator</fullName>
    </submittedName>
</protein>
<dbReference type="SMART" id="SM00421">
    <property type="entry name" value="HTH_LUXR"/>
    <property type="match status" value="1"/>
</dbReference>
<dbReference type="AlphaFoldDB" id="A0A5Q0HDX1"/>
<dbReference type="GO" id="GO:0003677">
    <property type="term" value="F:DNA binding"/>
    <property type="evidence" value="ECO:0007669"/>
    <property type="project" value="UniProtKB-KW"/>
</dbReference>
<dbReference type="Gene3D" id="1.10.10.10">
    <property type="entry name" value="Winged helix-like DNA-binding domain superfamily/Winged helix DNA-binding domain"/>
    <property type="match status" value="1"/>
</dbReference>
<evidence type="ECO:0000313" key="7">
    <source>
        <dbReference type="Proteomes" id="UP000325787"/>
    </source>
</evidence>
<dbReference type="PANTHER" id="PTHR44688:SF16">
    <property type="entry name" value="DNA-BINDING TRANSCRIPTIONAL ACTIVATOR DEVR_DOSR"/>
    <property type="match status" value="1"/>
</dbReference>
<dbReference type="InterPro" id="IPR000792">
    <property type="entry name" value="Tscrpt_reg_LuxR_C"/>
</dbReference>
<dbReference type="PRINTS" id="PR00038">
    <property type="entry name" value="HTHLUXR"/>
</dbReference>
<keyword evidence="1" id="KW-0805">Transcription regulation</keyword>
<dbReference type="PROSITE" id="PS50043">
    <property type="entry name" value="HTH_LUXR_2"/>
    <property type="match status" value="1"/>
</dbReference>
<accession>A0A5Q0HDX1</accession>
<dbReference type="GO" id="GO:0006355">
    <property type="term" value="P:regulation of DNA-templated transcription"/>
    <property type="evidence" value="ECO:0007669"/>
    <property type="project" value="InterPro"/>
</dbReference>
<feature type="region of interest" description="Disordered" evidence="4">
    <location>
        <begin position="191"/>
        <end position="211"/>
    </location>
</feature>
<dbReference type="InterPro" id="IPR036388">
    <property type="entry name" value="WH-like_DNA-bd_sf"/>
</dbReference>
<feature type="domain" description="HTH luxR-type" evidence="5">
    <location>
        <begin position="122"/>
        <end position="187"/>
    </location>
</feature>
<keyword evidence="2" id="KW-0238">DNA-binding</keyword>
<dbReference type="CDD" id="cd06170">
    <property type="entry name" value="LuxR_C_like"/>
    <property type="match status" value="1"/>
</dbReference>
<evidence type="ECO:0000256" key="3">
    <source>
        <dbReference type="ARBA" id="ARBA00023163"/>
    </source>
</evidence>
<dbReference type="Proteomes" id="UP000325787">
    <property type="component" value="Chromosome"/>
</dbReference>
<name>A0A5Q0HDX1_SACSY</name>
<gene>
    <name evidence="6" type="ORF">EKG83_26905</name>
</gene>